<sequence length="1450" mass="166053">MDKTVRVLLVQSNIDDQAAIENFISQEMLPYNYWIASSVVEALILLQAHSFELIITADLLKDGTVFDILRLTGDIPAIFITESGNEELVLKALREGAADFLIKGLDNSYLKLLPYIVGKNLRQKSNDAQLKLLEYIVGTSNDLSEQKEAESALKKSEERLRLITRSSNDALYDIDLANRLVWTNDAFKLLFGEISFDAPLINLLIQPEEALPNSRHYEGHSENEWSREMLMQDIKGESIYILGRGFIEWNEAGVMIRVAGALTNVTDYRNALKDIEENERKFRILTEKANAILWEADFVEKRIVYIGPQAVSIFGYTRREWLNNYFWENHLHPEDRTPTINLMNEMMYKNSDYEHEYRFIAADGRIVWIYDTVHILEDEQGGNRHQIGFMIDITKRKIAEEAQIITAKRLEGLHNLDRSILGEHSPQIITKKALAHIKEFANCQNAGVIGFDLKRSEASILGYQSDWLNNIVIGSQIPLNIFDIENLSEGSDLLLDDINSIKDRNTILYPKDVRSVLQVPLIRQDELLGVLWISSSVPFSISPYDQQIVHEVADLLAIAISQASLHEQIVTYSQELENRVLERTNELKRSKERLELIFHNSSDAIFLEYIGKGIAQINQAFITIFGCSERNCIGKNFIELASAESQAQLQLIMQEVLVNGITQQLEFKATRMSGDFFEAELSISSITDESGENGVVGIVRDITQRKQWEQQMLYHASLQNNVQEAVVATDASFKIRSWNKAAERIFGLKAEHAISRDFFEVFGEKSELLLRRYEILQQLEDKGNWNEEICYMRADEIEINLLSSIEVLENDEGEHIGAVCVSRDITARKRYQETLRKTTDQLQAIMDNSSAIIYVTDYDGNMLLLNRRYEELFIKDRSFSGKINLFDIYQTENARQYLENNRKVMELRKPIQFEEIVPQPDGIHIYLSIKSPLFDLDGKAYAICGVSTDITERKLMEEQLRENEAVLAEAQRMASIGNWSLDWEQKKFNWSEQAHRVLGYEQAIDIPDFNALINSCHSEDRQLLINAFEDVATNQVNFDGEIRFINPQGDGIYLYNRIKPIIKNGKVTHLFGTFQDITEQKAVEQALRESEERFKVLFEYSPDPLMLSTMDGIVLDVNNAFTELSGYSRFEAVEQPIVQLAIVSEDDMQLIRALFQKMEGTIAIPTLEVNFKRKDGVKLVVEIRAYKIHTRDNNYIFGSLYDITQRKEAEVSLRQALEKQKELTELKSRFVSTASHEFRTPLATIQAASDALQDYIERMNIEQVHRRVDKIHNAVKHMTQLLDDVLSISRIQEERVPFNPVLDDLRLFCLDIVDEIITLDENRHNFSFNAYDESLVTLFDRKLMRQVINNLMTNACKYSPVGSNIIFELARVNSNIIIKVKDFGIGIPEKDKSLLFDAFHRAANVGSVAGTGLGLTITLNAVEQHYGTISFESQVGEGSTFIVELPAFQV</sequence>
<dbReference type="Pfam" id="PF01590">
    <property type="entry name" value="GAF"/>
    <property type="match status" value="1"/>
</dbReference>
<keyword evidence="8" id="KW-0175">Coiled coil</keyword>
<feature type="domain" description="PAC" evidence="12">
    <location>
        <begin position="663"/>
        <end position="714"/>
    </location>
</feature>
<dbReference type="InterPro" id="IPR004358">
    <property type="entry name" value="Sig_transdc_His_kin-like_C"/>
</dbReference>
<dbReference type="SUPFAM" id="SSF47384">
    <property type="entry name" value="Homodimeric domain of signal transducing histidine kinase"/>
    <property type="match status" value="1"/>
</dbReference>
<proteinExistence type="predicted"/>
<dbReference type="PROSITE" id="PS50110">
    <property type="entry name" value="RESPONSE_REGULATORY"/>
    <property type="match status" value="1"/>
</dbReference>
<dbReference type="InterPro" id="IPR035965">
    <property type="entry name" value="PAS-like_dom_sf"/>
</dbReference>
<feature type="domain" description="PAC" evidence="12">
    <location>
        <begin position="785"/>
        <end position="837"/>
    </location>
</feature>
<dbReference type="InterPro" id="IPR001610">
    <property type="entry name" value="PAC"/>
</dbReference>
<dbReference type="Gene3D" id="3.40.50.2300">
    <property type="match status" value="1"/>
</dbReference>
<dbReference type="SUPFAM" id="SSF55781">
    <property type="entry name" value="GAF domain-like"/>
    <property type="match status" value="1"/>
</dbReference>
<dbReference type="PROSITE" id="PS50112">
    <property type="entry name" value="PAS"/>
    <property type="match status" value="4"/>
</dbReference>
<evidence type="ECO:0000313" key="15">
    <source>
        <dbReference type="Proteomes" id="UP000521676"/>
    </source>
</evidence>
<evidence type="ECO:0000313" key="13">
    <source>
        <dbReference type="EMBL" id="NWJ47544.1"/>
    </source>
</evidence>
<dbReference type="EC" id="2.7.13.3" evidence="2"/>
<accession>A0A8T7M624</accession>
<reference evidence="13 15" key="1">
    <citation type="submission" date="2020-06" db="EMBL/GenBank/DDBJ databases">
        <title>Anoxygenic phototrophic Chloroflexota member uses a Type I reaction center.</title>
        <authorList>
            <person name="Tsuji J.M."/>
            <person name="Shaw N.A."/>
            <person name="Nagashima S."/>
            <person name="Venkiteswaran J."/>
            <person name="Schiff S.L."/>
            <person name="Hanada S."/>
            <person name="Tank M."/>
            <person name="Neufeld J.D."/>
        </authorList>
    </citation>
    <scope>NUCLEOTIDE SEQUENCE [LARGE SCALE GENOMIC DNA]</scope>
    <source>
        <strain evidence="13">L227-S17</strain>
    </source>
</reference>
<dbReference type="PROSITE" id="PS50109">
    <property type="entry name" value="HIS_KIN"/>
    <property type="match status" value="1"/>
</dbReference>
<evidence type="ECO:0000256" key="6">
    <source>
        <dbReference type="ARBA" id="ARBA00023012"/>
    </source>
</evidence>
<feature type="domain" description="PAS" evidence="11">
    <location>
        <begin position="710"/>
        <end position="783"/>
    </location>
</feature>
<dbReference type="Gene3D" id="3.30.450.20">
    <property type="entry name" value="PAS domain"/>
    <property type="match status" value="7"/>
</dbReference>
<dbReference type="Gene3D" id="3.30.565.10">
    <property type="entry name" value="Histidine kinase-like ATPase, C-terminal domain"/>
    <property type="match status" value="1"/>
</dbReference>
<evidence type="ECO:0000256" key="2">
    <source>
        <dbReference type="ARBA" id="ARBA00012438"/>
    </source>
</evidence>
<comment type="caution">
    <text evidence="7">Lacks conserved residue(s) required for the propagation of feature annotation.</text>
</comment>
<dbReference type="RefSeq" id="WP_341471339.1">
    <property type="nucleotide sequence ID" value="NZ_CP128400.1"/>
</dbReference>
<dbReference type="PANTHER" id="PTHR43304:SF1">
    <property type="entry name" value="PAC DOMAIN-CONTAINING PROTEIN"/>
    <property type="match status" value="1"/>
</dbReference>
<dbReference type="GO" id="GO:0006355">
    <property type="term" value="P:regulation of DNA-templated transcription"/>
    <property type="evidence" value="ECO:0007669"/>
    <property type="project" value="InterPro"/>
</dbReference>
<dbReference type="SUPFAM" id="SSF55874">
    <property type="entry name" value="ATPase domain of HSP90 chaperone/DNA topoisomerase II/histidine kinase"/>
    <property type="match status" value="1"/>
</dbReference>
<dbReference type="InterPro" id="IPR003661">
    <property type="entry name" value="HisK_dim/P_dom"/>
</dbReference>
<keyword evidence="5" id="KW-0418">Kinase</keyword>
<keyword evidence="16" id="KW-1185">Reference proteome</keyword>
<comment type="catalytic activity">
    <reaction evidence="1">
        <text>ATP + protein L-histidine = ADP + protein N-phospho-L-histidine.</text>
        <dbReference type="EC" id="2.7.13.3"/>
    </reaction>
</comment>
<feature type="domain" description="PAC" evidence="12">
    <location>
        <begin position="911"/>
        <end position="962"/>
    </location>
</feature>
<evidence type="ECO:0000259" key="9">
    <source>
        <dbReference type="PROSITE" id="PS50109"/>
    </source>
</evidence>
<dbReference type="InterPro" id="IPR013767">
    <property type="entry name" value="PAS_fold"/>
</dbReference>
<dbReference type="Proteomes" id="UP000521676">
    <property type="component" value="Unassembled WGS sequence"/>
</dbReference>
<dbReference type="Proteomes" id="UP001431572">
    <property type="component" value="Chromosome 2"/>
</dbReference>
<dbReference type="Gene3D" id="1.10.287.130">
    <property type="match status" value="1"/>
</dbReference>
<feature type="domain" description="PAS" evidence="11">
    <location>
        <begin position="278"/>
        <end position="350"/>
    </location>
</feature>
<dbReference type="InterPro" id="IPR036097">
    <property type="entry name" value="HisK_dim/P_sf"/>
</dbReference>
<dbReference type="SMART" id="SM00065">
    <property type="entry name" value="GAF"/>
    <property type="match status" value="1"/>
</dbReference>
<evidence type="ECO:0000313" key="16">
    <source>
        <dbReference type="Proteomes" id="UP001431572"/>
    </source>
</evidence>
<dbReference type="Pfam" id="PF00989">
    <property type="entry name" value="PAS"/>
    <property type="match status" value="1"/>
</dbReference>
<dbReference type="EMBL" id="CP128400">
    <property type="protein sequence ID" value="WJW69455.1"/>
    <property type="molecule type" value="Genomic_DNA"/>
</dbReference>
<dbReference type="CDD" id="cd00075">
    <property type="entry name" value="HATPase"/>
    <property type="match status" value="1"/>
</dbReference>
<dbReference type="SMART" id="SM00388">
    <property type="entry name" value="HisKA"/>
    <property type="match status" value="1"/>
</dbReference>
<feature type="domain" description="PAS" evidence="11">
    <location>
        <begin position="590"/>
        <end position="660"/>
    </location>
</feature>
<dbReference type="Pfam" id="PF08447">
    <property type="entry name" value="PAS_3"/>
    <property type="match status" value="2"/>
</dbReference>
<dbReference type="Pfam" id="PF02518">
    <property type="entry name" value="HATPase_c"/>
    <property type="match status" value="1"/>
</dbReference>
<dbReference type="GO" id="GO:0000155">
    <property type="term" value="F:phosphorelay sensor kinase activity"/>
    <property type="evidence" value="ECO:0007669"/>
    <property type="project" value="InterPro"/>
</dbReference>
<dbReference type="InterPro" id="IPR036890">
    <property type="entry name" value="HATPase_C_sf"/>
</dbReference>
<keyword evidence="3" id="KW-0597">Phosphoprotein</keyword>
<dbReference type="Pfam" id="PF00512">
    <property type="entry name" value="HisKA"/>
    <property type="match status" value="1"/>
</dbReference>
<dbReference type="PRINTS" id="PR00344">
    <property type="entry name" value="BCTRLSENSOR"/>
</dbReference>
<feature type="domain" description="Response regulatory" evidence="10">
    <location>
        <begin position="6"/>
        <end position="118"/>
    </location>
</feature>
<dbReference type="CDD" id="cd00082">
    <property type="entry name" value="HisKA"/>
    <property type="match status" value="1"/>
</dbReference>
<dbReference type="InterPro" id="IPR000014">
    <property type="entry name" value="PAS"/>
</dbReference>
<dbReference type="InterPro" id="IPR003018">
    <property type="entry name" value="GAF"/>
</dbReference>
<evidence type="ECO:0000256" key="4">
    <source>
        <dbReference type="ARBA" id="ARBA00022679"/>
    </source>
</evidence>
<dbReference type="InterPro" id="IPR005467">
    <property type="entry name" value="His_kinase_dom"/>
</dbReference>
<evidence type="ECO:0000259" key="10">
    <source>
        <dbReference type="PROSITE" id="PS50110"/>
    </source>
</evidence>
<evidence type="ECO:0000259" key="11">
    <source>
        <dbReference type="PROSITE" id="PS50112"/>
    </source>
</evidence>
<dbReference type="Gene3D" id="2.10.70.100">
    <property type="match status" value="1"/>
</dbReference>
<evidence type="ECO:0000259" key="12">
    <source>
        <dbReference type="PROSITE" id="PS50113"/>
    </source>
</evidence>
<feature type="domain" description="PAS" evidence="11">
    <location>
        <begin position="1090"/>
        <end position="1161"/>
    </location>
</feature>
<organism evidence="13 15">
    <name type="scientific">Candidatus Chlorohelix allophototropha</name>
    <dbReference type="NCBI Taxonomy" id="3003348"/>
    <lineage>
        <taxon>Bacteria</taxon>
        <taxon>Bacillati</taxon>
        <taxon>Chloroflexota</taxon>
        <taxon>Chloroflexia</taxon>
        <taxon>Candidatus Chloroheliales</taxon>
        <taxon>Candidatus Chloroheliaceae</taxon>
        <taxon>Candidatus Chlorohelix</taxon>
    </lineage>
</organism>
<dbReference type="SMART" id="SM00387">
    <property type="entry name" value="HATPase_c"/>
    <property type="match status" value="1"/>
</dbReference>
<feature type="domain" description="PAC" evidence="12">
    <location>
        <begin position="353"/>
        <end position="405"/>
    </location>
</feature>
<dbReference type="InterPro" id="IPR013656">
    <property type="entry name" value="PAS_4"/>
</dbReference>
<feature type="coiled-coil region" evidence="8">
    <location>
        <begin position="258"/>
        <end position="288"/>
    </location>
</feature>
<evidence type="ECO:0000313" key="14">
    <source>
        <dbReference type="EMBL" id="WJW69455.1"/>
    </source>
</evidence>
<feature type="domain" description="Histidine kinase" evidence="9">
    <location>
        <begin position="1233"/>
        <end position="1449"/>
    </location>
</feature>
<dbReference type="InterPro" id="IPR029016">
    <property type="entry name" value="GAF-like_dom_sf"/>
</dbReference>
<dbReference type="SUPFAM" id="SSF55785">
    <property type="entry name" value="PYP-like sensor domain (PAS domain)"/>
    <property type="match status" value="7"/>
</dbReference>
<dbReference type="InterPro" id="IPR000700">
    <property type="entry name" value="PAS-assoc_C"/>
</dbReference>
<evidence type="ECO:0000256" key="8">
    <source>
        <dbReference type="SAM" id="Coils"/>
    </source>
</evidence>
<evidence type="ECO:0000256" key="5">
    <source>
        <dbReference type="ARBA" id="ARBA00022777"/>
    </source>
</evidence>
<protein>
    <recommendedName>
        <fullName evidence="2">histidine kinase</fullName>
        <ecNumber evidence="2">2.7.13.3</ecNumber>
    </recommendedName>
</protein>
<dbReference type="PROSITE" id="PS50113">
    <property type="entry name" value="PAC"/>
    <property type="match status" value="6"/>
</dbReference>
<dbReference type="CDD" id="cd00156">
    <property type="entry name" value="REC"/>
    <property type="match status" value="1"/>
</dbReference>
<gene>
    <name evidence="13" type="ORF">HXX08_16925</name>
    <name evidence="14" type="ORF">OZ401_003068</name>
</gene>
<dbReference type="InterPro" id="IPR011006">
    <property type="entry name" value="CheY-like_superfamily"/>
</dbReference>
<evidence type="ECO:0000256" key="7">
    <source>
        <dbReference type="PROSITE-ProRule" id="PRU00169"/>
    </source>
</evidence>
<reference evidence="14" key="2">
    <citation type="journal article" date="2024" name="Nature">
        <title>Anoxygenic phototroph of the Chloroflexota uses a type I reaction centre.</title>
        <authorList>
            <person name="Tsuji J.M."/>
            <person name="Shaw N.A."/>
            <person name="Nagashima S."/>
            <person name="Venkiteswaran J.J."/>
            <person name="Schiff S.L."/>
            <person name="Watanabe T."/>
            <person name="Fukui M."/>
            <person name="Hanada S."/>
            <person name="Tank M."/>
            <person name="Neufeld J.D."/>
        </authorList>
    </citation>
    <scope>NUCLEOTIDE SEQUENCE</scope>
    <source>
        <strain evidence="14">L227-S17</strain>
    </source>
</reference>
<keyword evidence="6" id="KW-0902">Two-component regulatory system</keyword>
<dbReference type="SMART" id="SM00086">
    <property type="entry name" value="PAC"/>
    <property type="match status" value="6"/>
</dbReference>
<dbReference type="InterPro" id="IPR001789">
    <property type="entry name" value="Sig_transdc_resp-reg_receiver"/>
</dbReference>
<dbReference type="Pfam" id="PF08448">
    <property type="entry name" value="PAS_4"/>
    <property type="match status" value="1"/>
</dbReference>
<dbReference type="SMART" id="SM00448">
    <property type="entry name" value="REC"/>
    <property type="match status" value="1"/>
</dbReference>
<dbReference type="EMBL" id="JACATZ010000003">
    <property type="protein sequence ID" value="NWJ47544.1"/>
    <property type="molecule type" value="Genomic_DNA"/>
</dbReference>
<dbReference type="InterPro" id="IPR052162">
    <property type="entry name" value="Sensor_kinase/Photoreceptor"/>
</dbReference>
<dbReference type="Gene3D" id="3.30.450.40">
    <property type="match status" value="1"/>
</dbReference>
<dbReference type="CDD" id="cd00130">
    <property type="entry name" value="PAS"/>
    <property type="match status" value="5"/>
</dbReference>
<evidence type="ECO:0000256" key="1">
    <source>
        <dbReference type="ARBA" id="ARBA00000085"/>
    </source>
</evidence>
<dbReference type="InterPro" id="IPR003594">
    <property type="entry name" value="HATPase_dom"/>
</dbReference>
<dbReference type="SMART" id="SM00091">
    <property type="entry name" value="PAS"/>
    <property type="match status" value="7"/>
</dbReference>
<dbReference type="NCBIfam" id="TIGR00229">
    <property type="entry name" value="sensory_box"/>
    <property type="match status" value="6"/>
</dbReference>
<evidence type="ECO:0000256" key="3">
    <source>
        <dbReference type="ARBA" id="ARBA00022553"/>
    </source>
</evidence>
<feature type="domain" description="PAC" evidence="12">
    <location>
        <begin position="1165"/>
        <end position="1215"/>
    </location>
</feature>
<name>A0A8T7M624_9CHLR</name>
<dbReference type="Pfam" id="PF13426">
    <property type="entry name" value="PAS_9"/>
    <property type="match status" value="3"/>
</dbReference>
<feature type="domain" description="PAC" evidence="12">
    <location>
        <begin position="1038"/>
        <end position="1089"/>
    </location>
</feature>
<keyword evidence="4" id="KW-0808">Transferase</keyword>
<dbReference type="FunFam" id="3.30.565.10:FF:000006">
    <property type="entry name" value="Sensor histidine kinase WalK"/>
    <property type="match status" value="1"/>
</dbReference>
<dbReference type="InterPro" id="IPR013655">
    <property type="entry name" value="PAS_fold_3"/>
</dbReference>
<dbReference type="PANTHER" id="PTHR43304">
    <property type="entry name" value="PHYTOCHROME-LIKE PROTEIN CPH1"/>
    <property type="match status" value="1"/>
</dbReference>
<dbReference type="SUPFAM" id="SSF52172">
    <property type="entry name" value="CheY-like"/>
    <property type="match status" value="1"/>
</dbReference>